<dbReference type="AlphaFoldDB" id="A0A834P5H5"/>
<organism evidence="1 2">
    <name type="scientific">Vespula pensylvanica</name>
    <name type="common">Western yellow jacket</name>
    <name type="synonym">Wasp</name>
    <dbReference type="NCBI Taxonomy" id="30213"/>
    <lineage>
        <taxon>Eukaryota</taxon>
        <taxon>Metazoa</taxon>
        <taxon>Ecdysozoa</taxon>
        <taxon>Arthropoda</taxon>
        <taxon>Hexapoda</taxon>
        <taxon>Insecta</taxon>
        <taxon>Pterygota</taxon>
        <taxon>Neoptera</taxon>
        <taxon>Endopterygota</taxon>
        <taxon>Hymenoptera</taxon>
        <taxon>Apocrita</taxon>
        <taxon>Aculeata</taxon>
        <taxon>Vespoidea</taxon>
        <taxon>Vespidae</taxon>
        <taxon>Vespinae</taxon>
        <taxon>Vespula</taxon>
    </lineage>
</organism>
<dbReference type="EMBL" id="JACSDY010000004">
    <property type="protein sequence ID" value="KAF7429369.1"/>
    <property type="molecule type" value="Genomic_DNA"/>
</dbReference>
<keyword evidence="2" id="KW-1185">Reference proteome</keyword>
<comment type="caution">
    <text evidence="1">The sequence shown here is derived from an EMBL/GenBank/DDBJ whole genome shotgun (WGS) entry which is preliminary data.</text>
</comment>
<name>A0A834P5H5_VESPE</name>
<gene>
    <name evidence="1" type="ORF">H0235_005767</name>
</gene>
<proteinExistence type="predicted"/>
<evidence type="ECO:0000313" key="2">
    <source>
        <dbReference type="Proteomes" id="UP000600918"/>
    </source>
</evidence>
<sequence>MAIETETEVAFRVKKTGICAMTRSEANGVLHRRRLSFREMGNSLRCHSHTLFHPLSLMLHPRLSRTGNCRVEVFARREDHFERTCRVRPRNAITLADPTGPASRLRLLFYLRSECSIPMSIPSESFIYRYYVRLPDAYVE</sequence>
<dbReference type="Proteomes" id="UP000600918">
    <property type="component" value="Unassembled WGS sequence"/>
</dbReference>
<protein>
    <submittedName>
        <fullName evidence="1">Uncharacterized protein</fullName>
    </submittedName>
</protein>
<accession>A0A834P5H5</accession>
<reference evidence="1" key="1">
    <citation type="journal article" date="2020" name="G3 (Bethesda)">
        <title>High-Quality Assemblies for Three Invasive Social Wasps from the &lt;i&gt;Vespula&lt;/i&gt; Genus.</title>
        <authorList>
            <person name="Harrop T.W.R."/>
            <person name="Guhlin J."/>
            <person name="McLaughlin G.M."/>
            <person name="Permina E."/>
            <person name="Stockwell P."/>
            <person name="Gilligan J."/>
            <person name="Le Lec M.F."/>
            <person name="Gruber M.A.M."/>
            <person name="Quinn O."/>
            <person name="Lovegrove M."/>
            <person name="Duncan E.J."/>
            <person name="Remnant E.J."/>
            <person name="Van Eeckhoven J."/>
            <person name="Graham B."/>
            <person name="Knapp R.A."/>
            <person name="Langford K.W."/>
            <person name="Kronenberg Z."/>
            <person name="Press M.O."/>
            <person name="Eacker S.M."/>
            <person name="Wilson-Rankin E.E."/>
            <person name="Purcell J."/>
            <person name="Lester P.J."/>
            <person name="Dearden P.K."/>
        </authorList>
    </citation>
    <scope>NUCLEOTIDE SEQUENCE</scope>
    <source>
        <strain evidence="1">Volc-1</strain>
    </source>
</reference>
<evidence type="ECO:0000313" key="1">
    <source>
        <dbReference type="EMBL" id="KAF7429369.1"/>
    </source>
</evidence>